<evidence type="ECO:0000256" key="1">
    <source>
        <dbReference type="SAM" id="Phobius"/>
    </source>
</evidence>
<feature type="transmembrane region" description="Helical" evidence="1">
    <location>
        <begin position="6"/>
        <end position="30"/>
    </location>
</feature>
<proteinExistence type="predicted"/>
<accession>A0A0F9RL82</accession>
<keyword evidence="1" id="KW-0472">Membrane</keyword>
<keyword evidence="1" id="KW-0812">Transmembrane</keyword>
<sequence>MEEFLSLVSIIVSGISIAIAIIIAIVLNWWQNKKTNERLEKTLNHEIKLRNERVQKMFDIIKEVFDILKFDTNKRLLMSLMGRTRAQHFYSDPKISVNEEDLHIPIEGDYKEKKGHLNFFKDDFKYLWIDEIYVNGFGSFYNNSIRVEGGDFFVCKGFYEVKEDTNEIMMKDVLIFILNKLKNDCKEYWGIILN</sequence>
<evidence type="ECO:0000313" key="2">
    <source>
        <dbReference type="EMBL" id="KKN18023.1"/>
    </source>
</evidence>
<gene>
    <name evidence="2" type="ORF">LCGC14_0959970</name>
</gene>
<name>A0A0F9RL82_9ZZZZ</name>
<keyword evidence="1" id="KW-1133">Transmembrane helix</keyword>
<organism evidence="2">
    <name type="scientific">marine sediment metagenome</name>
    <dbReference type="NCBI Taxonomy" id="412755"/>
    <lineage>
        <taxon>unclassified sequences</taxon>
        <taxon>metagenomes</taxon>
        <taxon>ecological metagenomes</taxon>
    </lineage>
</organism>
<protein>
    <submittedName>
        <fullName evidence="2">Uncharacterized protein</fullName>
    </submittedName>
</protein>
<dbReference type="EMBL" id="LAZR01003467">
    <property type="protein sequence ID" value="KKN18023.1"/>
    <property type="molecule type" value="Genomic_DNA"/>
</dbReference>
<reference evidence="2" key="1">
    <citation type="journal article" date="2015" name="Nature">
        <title>Complex archaea that bridge the gap between prokaryotes and eukaryotes.</title>
        <authorList>
            <person name="Spang A."/>
            <person name="Saw J.H."/>
            <person name="Jorgensen S.L."/>
            <person name="Zaremba-Niedzwiedzka K."/>
            <person name="Martijn J."/>
            <person name="Lind A.E."/>
            <person name="van Eijk R."/>
            <person name="Schleper C."/>
            <person name="Guy L."/>
            <person name="Ettema T.J."/>
        </authorList>
    </citation>
    <scope>NUCLEOTIDE SEQUENCE</scope>
</reference>
<comment type="caution">
    <text evidence="2">The sequence shown here is derived from an EMBL/GenBank/DDBJ whole genome shotgun (WGS) entry which is preliminary data.</text>
</comment>
<dbReference type="AlphaFoldDB" id="A0A0F9RL82"/>